<name>A0A7W7RF33_9ACTN</name>
<protein>
    <submittedName>
        <fullName evidence="1">Uncharacterized protein</fullName>
    </submittedName>
</protein>
<evidence type="ECO:0000313" key="2">
    <source>
        <dbReference type="Proteomes" id="UP000523007"/>
    </source>
</evidence>
<organism evidence="1 2">
    <name type="scientific">Lipingzhangella halophila</name>
    <dbReference type="NCBI Taxonomy" id="1783352"/>
    <lineage>
        <taxon>Bacteria</taxon>
        <taxon>Bacillati</taxon>
        <taxon>Actinomycetota</taxon>
        <taxon>Actinomycetes</taxon>
        <taxon>Streptosporangiales</taxon>
        <taxon>Nocardiopsidaceae</taxon>
        <taxon>Lipingzhangella</taxon>
    </lineage>
</organism>
<sequence>MLVVADQAAVQGQSALGADGVVMHRGGQHHHCYDQAQHLVTATTDLLRRPPNPTMIKPCQLPDARHIFLLINPH</sequence>
<keyword evidence="2" id="KW-1185">Reference proteome</keyword>
<dbReference type="AlphaFoldDB" id="A0A7W7RF33"/>
<dbReference type="EMBL" id="JACHJT010000001">
    <property type="protein sequence ID" value="MBB4930665.1"/>
    <property type="molecule type" value="Genomic_DNA"/>
</dbReference>
<evidence type="ECO:0000313" key="1">
    <source>
        <dbReference type="EMBL" id="MBB4930665.1"/>
    </source>
</evidence>
<accession>A0A7W7RF33</accession>
<comment type="caution">
    <text evidence="1">The sequence shown here is derived from an EMBL/GenBank/DDBJ whole genome shotgun (WGS) entry which is preliminary data.</text>
</comment>
<proteinExistence type="predicted"/>
<reference evidence="1 2" key="1">
    <citation type="submission" date="2020-08" db="EMBL/GenBank/DDBJ databases">
        <title>Sequencing the genomes of 1000 actinobacteria strains.</title>
        <authorList>
            <person name="Klenk H.-P."/>
        </authorList>
    </citation>
    <scope>NUCLEOTIDE SEQUENCE [LARGE SCALE GENOMIC DNA]</scope>
    <source>
        <strain evidence="1 2">DSM 102030</strain>
    </source>
</reference>
<gene>
    <name evidence="1" type="ORF">F4561_001485</name>
</gene>
<dbReference type="Proteomes" id="UP000523007">
    <property type="component" value="Unassembled WGS sequence"/>
</dbReference>